<keyword evidence="9 18" id="KW-0418">Kinase</keyword>
<evidence type="ECO:0000256" key="5">
    <source>
        <dbReference type="ARBA" id="ARBA00022553"/>
    </source>
</evidence>
<keyword evidence="11 16" id="KW-1133">Transmembrane helix</keyword>
<protein>
    <recommendedName>
        <fullName evidence="14">Sensor-like histidine kinase SenX3</fullName>
        <ecNumber evidence="3">2.7.13.3</ecNumber>
    </recommendedName>
</protein>
<keyword evidence="12" id="KW-0902">Two-component regulatory system</keyword>
<keyword evidence="6" id="KW-0808">Transferase</keyword>
<dbReference type="SMART" id="SM00387">
    <property type="entry name" value="HATPase_c"/>
    <property type="match status" value="1"/>
</dbReference>
<keyword evidence="5" id="KW-0597">Phosphoprotein</keyword>
<evidence type="ECO:0000256" key="1">
    <source>
        <dbReference type="ARBA" id="ARBA00000085"/>
    </source>
</evidence>
<dbReference type="Pfam" id="PF02518">
    <property type="entry name" value="HATPase_c"/>
    <property type="match status" value="1"/>
</dbReference>
<dbReference type="SUPFAM" id="SSF55874">
    <property type="entry name" value="ATPase domain of HSP90 chaperone/DNA topoisomerase II/histidine kinase"/>
    <property type="match status" value="1"/>
</dbReference>
<dbReference type="PRINTS" id="PR00344">
    <property type="entry name" value="BCTRLSENSOR"/>
</dbReference>
<dbReference type="SUPFAM" id="SSF103190">
    <property type="entry name" value="Sensory domain-like"/>
    <property type="match status" value="1"/>
</dbReference>
<evidence type="ECO:0000256" key="15">
    <source>
        <dbReference type="SAM" id="MobiDB-lite"/>
    </source>
</evidence>
<evidence type="ECO:0000256" key="6">
    <source>
        <dbReference type="ARBA" id="ARBA00022679"/>
    </source>
</evidence>
<dbReference type="Gene3D" id="3.30.565.10">
    <property type="entry name" value="Histidine kinase-like ATPase, C-terminal domain"/>
    <property type="match status" value="1"/>
</dbReference>
<keyword evidence="19" id="KW-1185">Reference proteome</keyword>
<feature type="domain" description="Histidine kinase" evidence="17">
    <location>
        <begin position="424"/>
        <end position="535"/>
    </location>
</feature>
<proteinExistence type="predicted"/>
<keyword evidence="4" id="KW-1003">Cell membrane</keyword>
<keyword evidence="7 16" id="KW-0812">Transmembrane</keyword>
<dbReference type="GO" id="GO:0005886">
    <property type="term" value="C:plasma membrane"/>
    <property type="evidence" value="ECO:0007669"/>
    <property type="project" value="UniProtKB-SubCell"/>
</dbReference>
<dbReference type="InterPro" id="IPR016120">
    <property type="entry name" value="Sig_transdc_His_kin_SpoOB"/>
</dbReference>
<feature type="region of interest" description="Disordered" evidence="15">
    <location>
        <begin position="532"/>
        <end position="553"/>
    </location>
</feature>
<evidence type="ECO:0000259" key="17">
    <source>
        <dbReference type="PROSITE" id="PS50109"/>
    </source>
</evidence>
<dbReference type="GO" id="GO:0000156">
    <property type="term" value="F:phosphorelay response regulator activity"/>
    <property type="evidence" value="ECO:0007669"/>
    <property type="project" value="TreeGrafter"/>
</dbReference>
<dbReference type="Pfam" id="PF17203">
    <property type="entry name" value="sCache_3_2"/>
    <property type="match status" value="1"/>
</dbReference>
<dbReference type="AlphaFoldDB" id="A0A8I0HGT8"/>
<evidence type="ECO:0000256" key="16">
    <source>
        <dbReference type="SAM" id="Phobius"/>
    </source>
</evidence>
<dbReference type="PANTHER" id="PTHR42878">
    <property type="entry name" value="TWO-COMPONENT HISTIDINE KINASE"/>
    <property type="match status" value="1"/>
</dbReference>
<evidence type="ECO:0000256" key="10">
    <source>
        <dbReference type="ARBA" id="ARBA00022840"/>
    </source>
</evidence>
<keyword evidence="13 16" id="KW-0472">Membrane</keyword>
<feature type="transmembrane region" description="Helical" evidence="16">
    <location>
        <begin position="176"/>
        <end position="197"/>
    </location>
</feature>
<dbReference type="Proteomes" id="UP000650224">
    <property type="component" value="Unassembled WGS sequence"/>
</dbReference>
<accession>A0A8I0HGT8</accession>
<evidence type="ECO:0000256" key="11">
    <source>
        <dbReference type="ARBA" id="ARBA00022989"/>
    </source>
</evidence>
<evidence type="ECO:0000256" key="3">
    <source>
        <dbReference type="ARBA" id="ARBA00012438"/>
    </source>
</evidence>
<evidence type="ECO:0000256" key="13">
    <source>
        <dbReference type="ARBA" id="ARBA00023136"/>
    </source>
</evidence>
<dbReference type="GO" id="GO:0005524">
    <property type="term" value="F:ATP binding"/>
    <property type="evidence" value="ECO:0007669"/>
    <property type="project" value="UniProtKB-KW"/>
</dbReference>
<dbReference type="InterPro" id="IPR005467">
    <property type="entry name" value="His_kinase_dom"/>
</dbReference>
<evidence type="ECO:0000256" key="9">
    <source>
        <dbReference type="ARBA" id="ARBA00022777"/>
    </source>
</evidence>
<name>A0A8I0HGT8_9CORY</name>
<dbReference type="GO" id="GO:0007234">
    <property type="term" value="P:osmosensory signaling via phosphorelay pathway"/>
    <property type="evidence" value="ECO:0007669"/>
    <property type="project" value="TreeGrafter"/>
</dbReference>
<dbReference type="PROSITE" id="PS50109">
    <property type="entry name" value="HIS_KIN"/>
    <property type="match status" value="1"/>
</dbReference>
<dbReference type="CDD" id="cd00075">
    <property type="entry name" value="HATPase"/>
    <property type="match status" value="1"/>
</dbReference>
<dbReference type="InterPro" id="IPR004358">
    <property type="entry name" value="Sig_transdc_His_kin-like_C"/>
</dbReference>
<organism evidence="18 19">
    <name type="scientific">Corynebacterium gallinarum</name>
    <dbReference type="NCBI Taxonomy" id="2762214"/>
    <lineage>
        <taxon>Bacteria</taxon>
        <taxon>Bacillati</taxon>
        <taxon>Actinomycetota</taxon>
        <taxon>Actinomycetes</taxon>
        <taxon>Mycobacteriales</taxon>
        <taxon>Corynebacteriaceae</taxon>
        <taxon>Corynebacterium</taxon>
    </lineage>
</organism>
<evidence type="ECO:0000256" key="12">
    <source>
        <dbReference type="ARBA" id="ARBA00023012"/>
    </source>
</evidence>
<keyword evidence="10" id="KW-0067">ATP-binding</keyword>
<evidence type="ECO:0000256" key="4">
    <source>
        <dbReference type="ARBA" id="ARBA00022475"/>
    </source>
</evidence>
<sequence length="553" mass="58454">MRFATRILVIQVLTVAVVVAVCSAVFTSLTVEQLKAEAEQSALSISRVVAADPQVREQVARDTLTGAEPTADELARGPLQEFAHAAEVSTGALFIVITDGNGIRLAHPDPQRLGQVVSTSFDAALRGEETIAWETGTLGESARAKVPVFAPGTTTPVGEVSVGFERASVFDRLPPLLMAVAAGAVLALIIGAGVAVVMRRRWEEITLGLQPEELVELLKNHTAVLNGVEEGVLALRPDGTIDVHNQQAREITGIQALAGRTLQELGMDEGIVDKLLRGDRPGAVSLNNRILYLDSHPVTRGDQELGHVITIRDRTDMVELTERLDSVRTMTQALRAQRHEFSNRIHTATGLIDAGRPHDAAAFLRSIGGHGGQVHPLLGAELLEEAFLSSFITTAAITASERGVGLRITDDTLILGEVDNAEDIATVLGNLLTNAIDAATRGDEPRQVDLTLLDDGATLVMTVADTGPGITGDVDVFAATPVVDDWRDTIHGHGIGLKLSRALARSLGGDVWIIDRGGLEAGSGAVFGASLPGVMRSGQPSPAPPTPEGKDNR</sequence>
<evidence type="ECO:0000313" key="19">
    <source>
        <dbReference type="Proteomes" id="UP000650224"/>
    </source>
</evidence>
<dbReference type="EMBL" id="JACSPR010000003">
    <property type="protein sequence ID" value="MBD8029713.1"/>
    <property type="molecule type" value="Genomic_DNA"/>
</dbReference>
<dbReference type="RefSeq" id="WP_191732947.1">
    <property type="nucleotide sequence ID" value="NZ_JACSPR010000003.1"/>
</dbReference>
<evidence type="ECO:0000313" key="18">
    <source>
        <dbReference type="EMBL" id="MBD8029713.1"/>
    </source>
</evidence>
<dbReference type="InterPro" id="IPR003594">
    <property type="entry name" value="HATPase_dom"/>
</dbReference>
<dbReference type="GO" id="GO:0000155">
    <property type="term" value="F:phosphorelay sensor kinase activity"/>
    <property type="evidence" value="ECO:0007669"/>
    <property type="project" value="InterPro"/>
</dbReference>
<evidence type="ECO:0000256" key="7">
    <source>
        <dbReference type="ARBA" id="ARBA00022692"/>
    </source>
</evidence>
<dbReference type="PANTHER" id="PTHR42878:SF14">
    <property type="entry name" value="OSMOLARITY TWO-COMPONENT SYSTEM PROTEIN SSK1"/>
    <property type="match status" value="1"/>
</dbReference>
<dbReference type="GO" id="GO:0030295">
    <property type="term" value="F:protein kinase activator activity"/>
    <property type="evidence" value="ECO:0007669"/>
    <property type="project" value="TreeGrafter"/>
</dbReference>
<evidence type="ECO:0000256" key="8">
    <source>
        <dbReference type="ARBA" id="ARBA00022741"/>
    </source>
</evidence>
<dbReference type="InterPro" id="IPR036890">
    <property type="entry name" value="HATPase_C_sf"/>
</dbReference>
<dbReference type="InterPro" id="IPR033463">
    <property type="entry name" value="sCache_3"/>
</dbReference>
<dbReference type="InterPro" id="IPR029151">
    <property type="entry name" value="Sensor-like_sf"/>
</dbReference>
<dbReference type="Gene3D" id="3.30.450.20">
    <property type="entry name" value="PAS domain"/>
    <property type="match status" value="2"/>
</dbReference>
<reference evidence="18 19" key="1">
    <citation type="submission" date="2020-08" db="EMBL/GenBank/DDBJ databases">
        <title>A Genomic Blueprint of the Chicken Gut Microbiome.</title>
        <authorList>
            <person name="Gilroy R."/>
            <person name="Ravi A."/>
            <person name="Getino M."/>
            <person name="Pursley I."/>
            <person name="Horton D.L."/>
            <person name="Alikhan N.-F."/>
            <person name="Baker D."/>
            <person name="Gharbi K."/>
            <person name="Hall N."/>
            <person name="Watson M."/>
            <person name="Adriaenssens E.M."/>
            <person name="Foster-Nyarko E."/>
            <person name="Jarju S."/>
            <person name="Secka A."/>
            <person name="Antonio M."/>
            <person name="Oren A."/>
            <person name="Chaudhuri R."/>
            <person name="La Ragione R.M."/>
            <person name="Hildebrand F."/>
            <person name="Pallen M.J."/>
        </authorList>
    </citation>
    <scope>NUCLEOTIDE SEQUENCE [LARGE SCALE GENOMIC DNA]</scope>
    <source>
        <strain evidence="18 19">Sa1YVA5</strain>
    </source>
</reference>
<comment type="caution">
    <text evidence="18">The sequence shown here is derived from an EMBL/GenBank/DDBJ whole genome shotgun (WGS) entry which is preliminary data.</text>
</comment>
<dbReference type="InterPro" id="IPR050351">
    <property type="entry name" value="BphY/WalK/GraS-like"/>
</dbReference>
<evidence type="ECO:0000256" key="14">
    <source>
        <dbReference type="ARBA" id="ARBA00039401"/>
    </source>
</evidence>
<comment type="catalytic activity">
    <reaction evidence="1">
        <text>ATP + protein L-histidine = ADP + protein N-phospho-L-histidine.</text>
        <dbReference type="EC" id="2.7.13.3"/>
    </reaction>
</comment>
<dbReference type="EC" id="2.7.13.3" evidence="3"/>
<gene>
    <name evidence="18" type="ORF">H9627_05125</name>
</gene>
<keyword evidence="8" id="KW-0547">Nucleotide-binding</keyword>
<evidence type="ECO:0000256" key="2">
    <source>
        <dbReference type="ARBA" id="ARBA00004651"/>
    </source>
</evidence>
<comment type="subcellular location">
    <subcellularLocation>
        <location evidence="2">Cell membrane</location>
        <topology evidence="2">Multi-pass membrane protein</topology>
    </subcellularLocation>
</comment>
<dbReference type="SUPFAM" id="SSF55890">
    <property type="entry name" value="Sporulation response regulatory protein Spo0B"/>
    <property type="match status" value="1"/>
</dbReference>